<dbReference type="GO" id="GO:0009055">
    <property type="term" value="F:electron transfer activity"/>
    <property type="evidence" value="ECO:0007669"/>
    <property type="project" value="InterPro"/>
</dbReference>
<evidence type="ECO:0000256" key="5">
    <source>
        <dbReference type="ARBA" id="ARBA00023004"/>
    </source>
</evidence>
<gene>
    <name evidence="8" type="ORF">FHP08_16870</name>
</gene>
<evidence type="ECO:0000256" key="6">
    <source>
        <dbReference type="PROSITE-ProRule" id="PRU00433"/>
    </source>
</evidence>
<proteinExistence type="predicted"/>
<dbReference type="InterPro" id="IPR009056">
    <property type="entry name" value="Cyt_c-like_dom"/>
</dbReference>
<evidence type="ECO:0000256" key="2">
    <source>
        <dbReference type="ARBA" id="ARBA00022617"/>
    </source>
</evidence>
<dbReference type="AlphaFoldDB" id="A0A5C8NQS3"/>
<evidence type="ECO:0000259" key="7">
    <source>
        <dbReference type="PROSITE" id="PS51007"/>
    </source>
</evidence>
<evidence type="ECO:0000313" key="9">
    <source>
        <dbReference type="Proteomes" id="UP000321548"/>
    </source>
</evidence>
<name>A0A5C8NQS3_9BURK</name>
<keyword evidence="1" id="KW-0813">Transport</keyword>
<dbReference type="PRINTS" id="PR00604">
    <property type="entry name" value="CYTCHRMECIAB"/>
</dbReference>
<dbReference type="InterPro" id="IPR002327">
    <property type="entry name" value="Cyt_c_1A/1B"/>
</dbReference>
<dbReference type="SUPFAM" id="SSF46626">
    <property type="entry name" value="Cytochrome c"/>
    <property type="match status" value="1"/>
</dbReference>
<dbReference type="Gene3D" id="1.10.760.10">
    <property type="entry name" value="Cytochrome c-like domain"/>
    <property type="match status" value="1"/>
</dbReference>
<dbReference type="Proteomes" id="UP000321548">
    <property type="component" value="Unassembled WGS sequence"/>
</dbReference>
<dbReference type="RefSeq" id="WP_147705752.1">
    <property type="nucleotide sequence ID" value="NZ_VDUY01000008.1"/>
</dbReference>
<dbReference type="InterPro" id="IPR036909">
    <property type="entry name" value="Cyt_c-like_dom_sf"/>
</dbReference>
<dbReference type="GO" id="GO:0046872">
    <property type="term" value="F:metal ion binding"/>
    <property type="evidence" value="ECO:0007669"/>
    <property type="project" value="UniProtKB-KW"/>
</dbReference>
<keyword evidence="3 6" id="KW-0479">Metal-binding</keyword>
<dbReference type="PROSITE" id="PS51007">
    <property type="entry name" value="CYTC"/>
    <property type="match status" value="1"/>
</dbReference>
<sequence length="134" mass="14118">MGPASALAAQAARPAPAATEAAADPAALRRGEQVYSRCVACHAIEANRTGPQHCGLFGRSAGTAPGYDAYSPAMRDAKIVWDDRSLDRFLQAPTEFLPGTTMGYAGVKDARERAELIAWLRVATRAGKACSVAR</sequence>
<dbReference type="EMBL" id="VDUY01000008">
    <property type="protein sequence ID" value="TXL63598.1"/>
    <property type="molecule type" value="Genomic_DNA"/>
</dbReference>
<organism evidence="8 9">
    <name type="scientific">Zeimonas arvi</name>
    <dbReference type="NCBI Taxonomy" id="2498847"/>
    <lineage>
        <taxon>Bacteria</taxon>
        <taxon>Pseudomonadati</taxon>
        <taxon>Pseudomonadota</taxon>
        <taxon>Betaproteobacteria</taxon>
        <taxon>Burkholderiales</taxon>
        <taxon>Burkholderiaceae</taxon>
        <taxon>Zeimonas</taxon>
    </lineage>
</organism>
<comment type="caution">
    <text evidence="8">The sequence shown here is derived from an EMBL/GenBank/DDBJ whole genome shotgun (WGS) entry which is preliminary data.</text>
</comment>
<keyword evidence="4" id="KW-0249">Electron transport</keyword>
<evidence type="ECO:0000256" key="1">
    <source>
        <dbReference type="ARBA" id="ARBA00022448"/>
    </source>
</evidence>
<dbReference type="GO" id="GO:0020037">
    <property type="term" value="F:heme binding"/>
    <property type="evidence" value="ECO:0007669"/>
    <property type="project" value="InterPro"/>
</dbReference>
<dbReference type="PANTHER" id="PTHR11961">
    <property type="entry name" value="CYTOCHROME C"/>
    <property type="match status" value="1"/>
</dbReference>
<keyword evidence="5 6" id="KW-0408">Iron</keyword>
<accession>A0A5C8NQS3</accession>
<keyword evidence="2 6" id="KW-0349">Heme</keyword>
<dbReference type="OrthoDB" id="9805828at2"/>
<reference evidence="8 9" key="1">
    <citation type="submission" date="2019-06" db="EMBL/GenBank/DDBJ databases">
        <title>Quisquiliibacterium sp. nov., isolated from a maize field.</title>
        <authorList>
            <person name="Lin S.-Y."/>
            <person name="Tsai C.-F."/>
            <person name="Young C.-C."/>
        </authorList>
    </citation>
    <scope>NUCLEOTIDE SEQUENCE [LARGE SCALE GENOMIC DNA]</scope>
    <source>
        <strain evidence="8 9">CC-CFT501</strain>
    </source>
</reference>
<evidence type="ECO:0000256" key="3">
    <source>
        <dbReference type="ARBA" id="ARBA00022723"/>
    </source>
</evidence>
<keyword evidence="9" id="KW-1185">Reference proteome</keyword>
<protein>
    <submittedName>
        <fullName evidence="8">Cytochrome C</fullName>
    </submittedName>
</protein>
<evidence type="ECO:0000256" key="4">
    <source>
        <dbReference type="ARBA" id="ARBA00022982"/>
    </source>
</evidence>
<feature type="domain" description="Cytochrome c" evidence="7">
    <location>
        <begin position="26"/>
        <end position="124"/>
    </location>
</feature>
<evidence type="ECO:0000313" key="8">
    <source>
        <dbReference type="EMBL" id="TXL63598.1"/>
    </source>
</evidence>